<dbReference type="EMBL" id="FRBI01000023">
    <property type="protein sequence ID" value="SHN15871.1"/>
    <property type="molecule type" value="Genomic_DNA"/>
</dbReference>
<protein>
    <submittedName>
        <fullName evidence="1">Uncharacterized protein</fullName>
    </submittedName>
</protein>
<dbReference type="Proteomes" id="UP000184111">
    <property type="component" value="Unassembled WGS sequence"/>
</dbReference>
<dbReference type="STRING" id="310782.SAMN05216499_12345"/>
<evidence type="ECO:0000313" key="2">
    <source>
        <dbReference type="Proteomes" id="UP000184111"/>
    </source>
</evidence>
<name>A0A1M7PGK5_9ACTN</name>
<dbReference type="InterPro" id="IPR058595">
    <property type="entry name" value="Avidin-like"/>
</dbReference>
<gene>
    <name evidence="1" type="ORF">SAMN05216499_12345</name>
</gene>
<dbReference type="RefSeq" id="WP_073501654.1">
    <property type="nucleotide sequence ID" value="NZ_FRBI01000023.1"/>
</dbReference>
<accession>A0A1M7PGK5</accession>
<dbReference type="OrthoDB" id="5684515at2"/>
<reference evidence="1 2" key="1">
    <citation type="submission" date="2016-11" db="EMBL/GenBank/DDBJ databases">
        <authorList>
            <person name="Jaros S."/>
            <person name="Januszkiewicz K."/>
            <person name="Wedrychowicz H."/>
        </authorList>
    </citation>
    <scope>NUCLEOTIDE SEQUENCE [LARGE SCALE GENOMIC DNA]</scope>
    <source>
        <strain evidence="1 2">CGMCC 4.2025</strain>
    </source>
</reference>
<proteinExistence type="predicted"/>
<sequence>MIDYDGRRFRAPDGDTATEAVYHQQDDFVWGEVAGGAIRRGWTAGTRRPDGTLSMGYTLVFASGEVVCGRSVNTPELTEDGRVRLHEAWERYGPHAATGISYIEEVA</sequence>
<dbReference type="Pfam" id="PF26421">
    <property type="entry name" value="Avidin_like"/>
    <property type="match status" value="1"/>
</dbReference>
<evidence type="ECO:0000313" key="1">
    <source>
        <dbReference type="EMBL" id="SHN15871.1"/>
    </source>
</evidence>
<organism evidence="1 2">
    <name type="scientific">Actinacidiphila paucisporea</name>
    <dbReference type="NCBI Taxonomy" id="310782"/>
    <lineage>
        <taxon>Bacteria</taxon>
        <taxon>Bacillati</taxon>
        <taxon>Actinomycetota</taxon>
        <taxon>Actinomycetes</taxon>
        <taxon>Kitasatosporales</taxon>
        <taxon>Streptomycetaceae</taxon>
        <taxon>Actinacidiphila</taxon>
    </lineage>
</organism>
<dbReference type="AlphaFoldDB" id="A0A1M7PGK5"/>
<keyword evidence="2" id="KW-1185">Reference proteome</keyword>